<feature type="region of interest" description="Disordered" evidence="8">
    <location>
        <begin position="155"/>
        <end position="188"/>
    </location>
</feature>
<proteinExistence type="predicted"/>
<dbReference type="AlphaFoldDB" id="A0ABD3VS89"/>
<evidence type="ECO:0000313" key="11">
    <source>
        <dbReference type="Proteomes" id="UP001634394"/>
    </source>
</evidence>
<organism evidence="10 11">
    <name type="scientific">Sinanodonta woodiana</name>
    <name type="common">Chinese pond mussel</name>
    <name type="synonym">Anodonta woodiana</name>
    <dbReference type="NCBI Taxonomy" id="1069815"/>
    <lineage>
        <taxon>Eukaryota</taxon>
        <taxon>Metazoa</taxon>
        <taxon>Spiralia</taxon>
        <taxon>Lophotrochozoa</taxon>
        <taxon>Mollusca</taxon>
        <taxon>Bivalvia</taxon>
        <taxon>Autobranchia</taxon>
        <taxon>Heteroconchia</taxon>
        <taxon>Palaeoheterodonta</taxon>
        <taxon>Unionida</taxon>
        <taxon>Unionoidea</taxon>
        <taxon>Unionidae</taxon>
        <taxon>Unioninae</taxon>
        <taxon>Sinanodonta</taxon>
    </lineage>
</organism>
<dbReference type="PROSITE" id="PS50237">
    <property type="entry name" value="HECT"/>
    <property type="match status" value="1"/>
</dbReference>
<reference evidence="10 11" key="1">
    <citation type="submission" date="2024-11" db="EMBL/GenBank/DDBJ databases">
        <title>Chromosome-level genome assembly of the freshwater bivalve Anodonta woodiana.</title>
        <authorList>
            <person name="Chen X."/>
        </authorList>
    </citation>
    <scope>NUCLEOTIDE SEQUENCE [LARGE SCALE GENOMIC DNA]</scope>
    <source>
        <strain evidence="10">MN2024</strain>
        <tissue evidence="10">Gills</tissue>
    </source>
</reference>
<feature type="domain" description="HECT" evidence="9">
    <location>
        <begin position="520"/>
        <end position="859"/>
    </location>
</feature>
<dbReference type="InterPro" id="IPR035983">
    <property type="entry name" value="Hect_E3_ubiquitin_ligase"/>
</dbReference>
<feature type="compositionally biased region" description="Polar residues" evidence="8">
    <location>
        <begin position="74"/>
        <end position="95"/>
    </location>
</feature>
<evidence type="ECO:0000256" key="4">
    <source>
        <dbReference type="ARBA" id="ARBA00022490"/>
    </source>
</evidence>
<dbReference type="FunFam" id="3.30.2410.10:FF:000003">
    <property type="entry name" value="probable E3 ubiquitin-protein ligase HERC4 isoform X1"/>
    <property type="match status" value="1"/>
</dbReference>
<sequence length="859" mass="97576">MSASLVKAARTSKGVATTVTCPTCDFTTTQGEGNRRTICPNCGHFYSPEAAEIREPRRRPQENRNNGERKPSGRIQSITNFISRLTPGGRNNTDFSALPSEPSPGHSQSDNSSSNHSTELPPIRTGSLTVQTNLRATTPSYAQNQRPVSQNCLSEYTGRTNQRVSSNYSVRSDVGQARNVNSPSRKPFTVNTEENLTNGNKGNVKTFMVNSEEYLTNRNKVKVQKPIVINSEENHMNGNKDEVQDSIQTTTSDQLGQNVRKARETGDWKWVQDFYAKTFDSFSDVNTTFKRDPNKDYKTIEDPGLKFDLVDTVYDLLLGLNPQFGSSSTYVIFAHLLRQISALTDHDHHYMVFWLRKLRVDKFQTILERLQSFISMRLFPTKPHDLPPMEKSGWWIPSATKVLALLNAANNLASPALASYTEFYNNTLDGLDLMAEYTAWQNPNSYGGFSFCQYPFILSIAAKRRILQEDSEQQMILMARRSLVAKVQRHQLPDAGMLFLNLTVRRNHLVSDSLTEISRKQHDLKKKLKVTFAGEPGLDMGGLTKEWFLLLIRQIFRPNYGMFTYCRIPGVYWFINAPDDNYQEFNLVGVLMGLAVYNSIILDIRFPPFCYKKLLSPAVVPYNNPRATVGTTHLTLEDLKQVQPDVAKGLQDLLDYDGNVEEDFGITFQISTSEFDTVKTHDLKPNGANIPVTNENRKEYVDRYVNWILNESIYPHFQAFYHGFHTVCASNALIMLRPEEVEMLVCGCPKLDMAELKKITVYDGYHPQDPIIRHFWDVVLNMSTELQKKLLMFTTGSDRIPITGMSDLNFKISRAEGSELLPTSHTCFNQLVLPSYKSKRILRHKLLTAIQNTEGFGLE</sequence>
<keyword evidence="4" id="KW-0963">Cytoplasm</keyword>
<keyword evidence="11" id="KW-1185">Reference proteome</keyword>
<feature type="compositionally biased region" description="Basic and acidic residues" evidence="8">
    <location>
        <begin position="51"/>
        <end position="71"/>
    </location>
</feature>
<dbReference type="Proteomes" id="UP001634394">
    <property type="component" value="Unassembled WGS sequence"/>
</dbReference>
<keyword evidence="5" id="KW-0808">Transferase</keyword>
<evidence type="ECO:0000256" key="3">
    <source>
        <dbReference type="ARBA" id="ARBA00012485"/>
    </source>
</evidence>
<evidence type="ECO:0000256" key="6">
    <source>
        <dbReference type="ARBA" id="ARBA00022786"/>
    </source>
</evidence>
<feature type="region of interest" description="Disordered" evidence="8">
    <location>
        <begin position="50"/>
        <end position="125"/>
    </location>
</feature>
<dbReference type="SMART" id="SM00119">
    <property type="entry name" value="HECTc"/>
    <property type="match status" value="1"/>
</dbReference>
<dbReference type="Gene3D" id="3.30.2160.10">
    <property type="entry name" value="Hect, E3 ligase catalytic domain"/>
    <property type="match status" value="1"/>
</dbReference>
<comment type="caution">
    <text evidence="10">The sequence shown here is derived from an EMBL/GenBank/DDBJ whole genome shotgun (WGS) entry which is preliminary data.</text>
</comment>
<dbReference type="GO" id="GO:0061630">
    <property type="term" value="F:ubiquitin protein ligase activity"/>
    <property type="evidence" value="ECO:0007669"/>
    <property type="project" value="UniProtKB-EC"/>
</dbReference>
<feature type="compositionally biased region" description="Low complexity" evidence="8">
    <location>
        <begin position="103"/>
        <end position="117"/>
    </location>
</feature>
<gene>
    <name evidence="10" type="ORF">ACJMK2_006047</name>
</gene>
<comment type="catalytic activity">
    <reaction evidence="1">
        <text>S-ubiquitinyl-[E2 ubiquitin-conjugating enzyme]-L-cysteine + [acceptor protein]-L-lysine = [E2 ubiquitin-conjugating enzyme]-L-cysteine + N(6)-ubiquitinyl-[acceptor protein]-L-lysine.</text>
        <dbReference type="EC" id="2.3.2.26"/>
    </reaction>
</comment>
<dbReference type="Gene3D" id="3.30.2410.10">
    <property type="entry name" value="Hect, E3 ligase catalytic domain"/>
    <property type="match status" value="1"/>
</dbReference>
<feature type="compositionally biased region" description="Polar residues" evidence="8">
    <location>
        <begin position="155"/>
        <end position="170"/>
    </location>
</feature>
<comment type="subcellular location">
    <subcellularLocation>
        <location evidence="2">Cytoplasm</location>
    </subcellularLocation>
</comment>
<accession>A0ABD3VS89</accession>
<evidence type="ECO:0000313" key="10">
    <source>
        <dbReference type="EMBL" id="KAL3864357.1"/>
    </source>
</evidence>
<dbReference type="InterPro" id="IPR000569">
    <property type="entry name" value="HECT_dom"/>
</dbReference>
<dbReference type="InterPro" id="IPR044611">
    <property type="entry name" value="E3A/B/C-like"/>
</dbReference>
<evidence type="ECO:0000256" key="5">
    <source>
        <dbReference type="ARBA" id="ARBA00022679"/>
    </source>
</evidence>
<name>A0ABD3VS89_SINWO</name>
<dbReference type="GO" id="GO:0005737">
    <property type="term" value="C:cytoplasm"/>
    <property type="evidence" value="ECO:0007669"/>
    <property type="project" value="UniProtKB-SubCell"/>
</dbReference>
<evidence type="ECO:0000256" key="2">
    <source>
        <dbReference type="ARBA" id="ARBA00004496"/>
    </source>
</evidence>
<dbReference type="FunFam" id="3.30.2160.10:FF:000004">
    <property type="entry name" value="probable E3 ubiquitin-protein ligase HERC4 isoform X1"/>
    <property type="match status" value="1"/>
</dbReference>
<evidence type="ECO:0000256" key="7">
    <source>
        <dbReference type="PROSITE-ProRule" id="PRU00104"/>
    </source>
</evidence>
<dbReference type="Pfam" id="PF00632">
    <property type="entry name" value="HECT"/>
    <property type="match status" value="1"/>
</dbReference>
<dbReference type="EC" id="2.3.2.26" evidence="3"/>
<dbReference type="PANTHER" id="PTHR45700:SF9">
    <property type="entry name" value="HECT-TYPE E3 UBIQUITIN TRANSFERASE"/>
    <property type="match status" value="1"/>
</dbReference>
<protein>
    <recommendedName>
        <fullName evidence="3">HECT-type E3 ubiquitin transferase</fullName>
        <ecNumber evidence="3">2.3.2.26</ecNumber>
    </recommendedName>
</protein>
<feature type="active site" description="Glycyl thioester intermediate" evidence="7">
    <location>
        <position position="827"/>
    </location>
</feature>
<dbReference type="SUPFAM" id="SSF56204">
    <property type="entry name" value="Hect, E3 ligase catalytic domain"/>
    <property type="match status" value="1"/>
</dbReference>
<evidence type="ECO:0000256" key="8">
    <source>
        <dbReference type="SAM" id="MobiDB-lite"/>
    </source>
</evidence>
<dbReference type="EMBL" id="JBJQND010000010">
    <property type="protein sequence ID" value="KAL3864357.1"/>
    <property type="molecule type" value="Genomic_DNA"/>
</dbReference>
<keyword evidence="6 7" id="KW-0833">Ubl conjugation pathway</keyword>
<evidence type="ECO:0000256" key="1">
    <source>
        <dbReference type="ARBA" id="ARBA00000885"/>
    </source>
</evidence>
<dbReference type="CDD" id="cd00078">
    <property type="entry name" value="HECTc"/>
    <property type="match status" value="1"/>
</dbReference>
<feature type="compositionally biased region" description="Polar residues" evidence="8">
    <location>
        <begin position="178"/>
        <end position="188"/>
    </location>
</feature>
<dbReference type="PANTHER" id="PTHR45700">
    <property type="entry name" value="UBIQUITIN-PROTEIN LIGASE E3C"/>
    <property type="match status" value="1"/>
</dbReference>
<dbReference type="Gene3D" id="3.90.1750.10">
    <property type="entry name" value="Hect, E3 ligase catalytic domains"/>
    <property type="match status" value="1"/>
</dbReference>
<evidence type="ECO:0000259" key="9">
    <source>
        <dbReference type="PROSITE" id="PS50237"/>
    </source>
</evidence>